<sequence length="56" mass="6158">MVVESLQDGNIADKSAFKIGGVQMNGRKLMTLDVQDYDETKANNRHDPKKPGNGKP</sequence>
<feature type="region of interest" description="Disordered" evidence="1">
    <location>
        <begin position="36"/>
        <end position="56"/>
    </location>
</feature>
<organism evidence="2 3">
    <name type="scientific">Cucumis melo var. makuwa</name>
    <name type="common">Oriental melon</name>
    <dbReference type="NCBI Taxonomy" id="1194695"/>
    <lineage>
        <taxon>Eukaryota</taxon>
        <taxon>Viridiplantae</taxon>
        <taxon>Streptophyta</taxon>
        <taxon>Embryophyta</taxon>
        <taxon>Tracheophyta</taxon>
        <taxon>Spermatophyta</taxon>
        <taxon>Magnoliopsida</taxon>
        <taxon>eudicotyledons</taxon>
        <taxon>Gunneridae</taxon>
        <taxon>Pentapetalae</taxon>
        <taxon>rosids</taxon>
        <taxon>fabids</taxon>
        <taxon>Cucurbitales</taxon>
        <taxon>Cucurbitaceae</taxon>
        <taxon>Benincaseae</taxon>
        <taxon>Cucumis</taxon>
    </lineage>
</organism>
<protein>
    <submittedName>
        <fullName evidence="2">Putative Adenosylcobalamin-dependent ribonucleoside-triphosphate reductase</fullName>
    </submittedName>
</protein>
<evidence type="ECO:0000313" key="2">
    <source>
        <dbReference type="EMBL" id="TYK05946.1"/>
    </source>
</evidence>
<dbReference type="AlphaFoldDB" id="A0A5D3C6H5"/>
<dbReference type="EMBL" id="SSTD01013643">
    <property type="protein sequence ID" value="TYK05946.1"/>
    <property type="molecule type" value="Genomic_DNA"/>
</dbReference>
<name>A0A5D3C6H5_CUCMM</name>
<reference evidence="2 3" key="1">
    <citation type="submission" date="2019-08" db="EMBL/GenBank/DDBJ databases">
        <title>Draft genome sequences of two oriental melons (Cucumis melo L. var makuwa).</title>
        <authorList>
            <person name="Kwon S.-Y."/>
        </authorList>
    </citation>
    <scope>NUCLEOTIDE SEQUENCE [LARGE SCALE GENOMIC DNA]</scope>
    <source>
        <strain evidence="3">cv. Chang Bougi</strain>
        <tissue evidence="2">Leaf</tissue>
    </source>
</reference>
<proteinExistence type="predicted"/>
<feature type="compositionally biased region" description="Basic and acidic residues" evidence="1">
    <location>
        <begin position="38"/>
        <end position="50"/>
    </location>
</feature>
<dbReference type="Proteomes" id="UP000321947">
    <property type="component" value="Unassembled WGS sequence"/>
</dbReference>
<evidence type="ECO:0000313" key="3">
    <source>
        <dbReference type="Proteomes" id="UP000321947"/>
    </source>
</evidence>
<accession>A0A5D3C6H5</accession>
<gene>
    <name evidence="2" type="ORF">E5676_scaffold376G00390</name>
</gene>
<evidence type="ECO:0000256" key="1">
    <source>
        <dbReference type="SAM" id="MobiDB-lite"/>
    </source>
</evidence>
<comment type="caution">
    <text evidence="2">The sequence shown here is derived from an EMBL/GenBank/DDBJ whole genome shotgun (WGS) entry which is preliminary data.</text>
</comment>
<dbReference type="PANTHER" id="PTHR34467">
    <property type="entry name" value="TRANSMEMBRANE PROTEIN"/>
    <property type="match status" value="1"/>
</dbReference>
<dbReference type="PANTHER" id="PTHR34467:SF7">
    <property type="entry name" value="TRANSMEMBRANE PROTEIN"/>
    <property type="match status" value="1"/>
</dbReference>